<sequence>MSFWVKVLIINVSLSASVVIASECNSESWQTLLARQLAFETRYNQYTKEFNQVLSTYESKALLSKHFTGEQVVELWAKYEQRFNTQLNSHMNTAYDISEVLLKQSYVVSTELEGARSLAQLWEVMAKQCDKAKLARQSVSALSHVKSSQSLSQDLNVLSEKFRLLSFRYRQEATMIDAARQSNERESVQSNEPLR</sequence>
<feature type="signal peptide" evidence="1">
    <location>
        <begin position="1"/>
        <end position="21"/>
    </location>
</feature>
<accession>A0A2S7VP44</accession>
<evidence type="ECO:0000256" key="1">
    <source>
        <dbReference type="SAM" id="SignalP"/>
    </source>
</evidence>
<dbReference type="EMBL" id="MSCI01000001">
    <property type="protein sequence ID" value="PQJ63838.1"/>
    <property type="molecule type" value="Genomic_DNA"/>
</dbReference>
<evidence type="ECO:0000313" key="2">
    <source>
        <dbReference type="EMBL" id="PQJ63838.1"/>
    </source>
</evidence>
<reference evidence="2 3" key="1">
    <citation type="submission" date="2016-12" db="EMBL/GenBank/DDBJ databases">
        <title>Diversity of luminous bacteria.</title>
        <authorList>
            <person name="Yoshizawa S."/>
            <person name="Kogure K."/>
        </authorList>
    </citation>
    <scope>NUCLEOTIDE SEQUENCE [LARGE SCALE GENOMIC DNA]</scope>
    <source>
        <strain evidence="2 3">LC2-408</strain>
    </source>
</reference>
<keyword evidence="1" id="KW-0732">Signal</keyword>
<dbReference type="RefSeq" id="WP_105023561.1">
    <property type="nucleotide sequence ID" value="NZ_MSCI01000001.1"/>
</dbReference>
<dbReference type="AlphaFoldDB" id="A0A2S7VP44"/>
<comment type="caution">
    <text evidence="2">The sequence shown here is derived from an EMBL/GenBank/DDBJ whole genome shotgun (WGS) entry which is preliminary data.</text>
</comment>
<evidence type="ECO:0008006" key="4">
    <source>
        <dbReference type="Google" id="ProtNLM"/>
    </source>
</evidence>
<evidence type="ECO:0000313" key="3">
    <source>
        <dbReference type="Proteomes" id="UP000238707"/>
    </source>
</evidence>
<feature type="chain" id="PRO_5015708266" description="ATPase" evidence="1">
    <location>
        <begin position="22"/>
        <end position="195"/>
    </location>
</feature>
<keyword evidence="3" id="KW-1185">Reference proteome</keyword>
<protein>
    <recommendedName>
        <fullName evidence="4">ATPase</fullName>
    </recommendedName>
</protein>
<dbReference type="Proteomes" id="UP000238707">
    <property type="component" value="Unassembled WGS sequence"/>
</dbReference>
<proteinExistence type="predicted"/>
<name>A0A2S7VP44_9VIBR</name>
<gene>
    <name evidence="2" type="ORF">BTO10_03285</name>
</gene>
<organism evidence="2 3">
    <name type="scientific">Vibrio chagasii</name>
    <dbReference type="NCBI Taxonomy" id="170679"/>
    <lineage>
        <taxon>Bacteria</taxon>
        <taxon>Pseudomonadati</taxon>
        <taxon>Pseudomonadota</taxon>
        <taxon>Gammaproteobacteria</taxon>
        <taxon>Vibrionales</taxon>
        <taxon>Vibrionaceae</taxon>
        <taxon>Vibrio</taxon>
    </lineage>
</organism>